<dbReference type="EMBL" id="LRRQ01000179">
    <property type="protein sequence ID" value="OAM87210.1"/>
    <property type="molecule type" value="Genomic_DNA"/>
</dbReference>
<dbReference type="AlphaFoldDB" id="A0A178IB60"/>
<reference evidence="1 2" key="1">
    <citation type="submission" date="2016-01" db="EMBL/GenBank/DDBJ databases">
        <title>High potential of lignocellulose degradation of a new Verrucomicrobia species.</title>
        <authorList>
            <person name="Wang Y."/>
            <person name="Shi Y."/>
            <person name="Qiu Z."/>
            <person name="Liu S."/>
            <person name="Yang H."/>
        </authorList>
    </citation>
    <scope>NUCLEOTIDE SEQUENCE [LARGE SCALE GENOMIC DNA]</scope>
    <source>
        <strain evidence="1 2">TSB47</strain>
    </source>
</reference>
<proteinExistence type="predicted"/>
<comment type="caution">
    <text evidence="1">The sequence shown here is derived from an EMBL/GenBank/DDBJ whole genome shotgun (WGS) entry which is preliminary data.</text>
</comment>
<accession>A0A178IB60</accession>
<keyword evidence="2" id="KW-1185">Reference proteome</keyword>
<dbReference type="STRING" id="1184151.AW736_24925"/>
<dbReference type="RefSeq" id="WP_068772985.1">
    <property type="nucleotide sequence ID" value="NZ_CP109796.1"/>
</dbReference>
<evidence type="ECO:0000313" key="2">
    <source>
        <dbReference type="Proteomes" id="UP000078486"/>
    </source>
</evidence>
<sequence>MPSIDPQAPAIPHPAAAPRVVLAGGFDDAGRARWVRRLLGEIAARAPETRCTLVRAVPDTLCPGPKKEPAPPAPVTQLTLLERRPPCLCCPDSGLVDELARLTSAERPAWLIVEIPAATLVWTREELRRALPESRLFSVMVRRPSAAKNGACTALWDLSGLADFDVLDGDSAENAIRSIARSDERGD</sequence>
<evidence type="ECO:0000313" key="1">
    <source>
        <dbReference type="EMBL" id="OAM87210.1"/>
    </source>
</evidence>
<dbReference type="Proteomes" id="UP000078486">
    <property type="component" value="Unassembled WGS sequence"/>
</dbReference>
<organism evidence="1 2">
    <name type="scientific">Termitidicoccus mucosus</name>
    <dbReference type="NCBI Taxonomy" id="1184151"/>
    <lineage>
        <taxon>Bacteria</taxon>
        <taxon>Pseudomonadati</taxon>
        <taxon>Verrucomicrobiota</taxon>
        <taxon>Opitutia</taxon>
        <taxon>Opitutales</taxon>
        <taxon>Opitutaceae</taxon>
        <taxon>Termitidicoccus</taxon>
    </lineage>
</organism>
<gene>
    <name evidence="1" type="ORF">AW736_24925</name>
</gene>
<name>A0A178IB60_9BACT</name>
<protein>
    <submittedName>
        <fullName evidence="1">Uncharacterized protein</fullName>
    </submittedName>
</protein>